<proteinExistence type="predicted"/>
<reference evidence="1" key="1">
    <citation type="journal article" date="2020" name="Nature">
        <title>Giant virus diversity and host interactions through global metagenomics.</title>
        <authorList>
            <person name="Schulz F."/>
            <person name="Roux S."/>
            <person name="Paez-Espino D."/>
            <person name="Jungbluth S."/>
            <person name="Walsh D.A."/>
            <person name="Denef V.J."/>
            <person name="McMahon K.D."/>
            <person name="Konstantinidis K.T."/>
            <person name="Eloe-Fadrosh E.A."/>
            <person name="Kyrpides N.C."/>
            <person name="Woyke T."/>
        </authorList>
    </citation>
    <scope>NUCLEOTIDE SEQUENCE</scope>
    <source>
        <strain evidence="1">GVMAG-M-3300020185-33</strain>
    </source>
</reference>
<accession>A0A6C0C6G4</accession>
<dbReference type="AlphaFoldDB" id="A0A6C0C6G4"/>
<dbReference type="EMBL" id="MN739340">
    <property type="protein sequence ID" value="QHS99354.1"/>
    <property type="molecule type" value="Genomic_DNA"/>
</dbReference>
<evidence type="ECO:0008006" key="2">
    <source>
        <dbReference type="Google" id="ProtNLM"/>
    </source>
</evidence>
<sequence length="318" mass="37784">MKLSKHDLSTLMKTFPNVELSYEKNIHKIVPSSNIYLTIPKGKKYFAWFRNWKNHSICAFLELDKYKKNIQTIVIKNTSFDPLLCSGAGTLVYGTVFNINSYEFFNIEDIFYFKGNNISRNVQFDKLNTLQIMFSNYLNPLMLSKSDIVFGLPLIETSHDNIIKKIQKLPYSIYCIQHRLLHKHRVFLNERVNIIKNHEYNFTIKATINPDIYDLYYKNDSDLVYYKCACIPDFNTSVYMNSIFRDIKENRNLDTLEESDDEEEFENIADDKFVDLEKSCDFKCVYLKYYDSWKPLEQTSELICSEKDIHKIEKYNTR</sequence>
<evidence type="ECO:0000313" key="1">
    <source>
        <dbReference type="EMBL" id="QHS99354.1"/>
    </source>
</evidence>
<name>A0A6C0C6G4_9ZZZZ</name>
<organism evidence="1">
    <name type="scientific">viral metagenome</name>
    <dbReference type="NCBI Taxonomy" id="1070528"/>
    <lineage>
        <taxon>unclassified sequences</taxon>
        <taxon>metagenomes</taxon>
        <taxon>organismal metagenomes</taxon>
    </lineage>
</organism>
<protein>
    <recommendedName>
        <fullName evidence="2">mRNA capping enzyme adenylation domain-containing protein</fullName>
    </recommendedName>
</protein>